<keyword evidence="11" id="KW-1185">Reference proteome</keyword>
<evidence type="ECO:0000313" key="11">
    <source>
        <dbReference type="Proteomes" id="UP000294614"/>
    </source>
</evidence>
<evidence type="ECO:0000256" key="2">
    <source>
        <dbReference type="ARBA" id="ARBA00007613"/>
    </source>
</evidence>
<evidence type="ECO:0000256" key="6">
    <source>
        <dbReference type="ARBA" id="ARBA00023136"/>
    </source>
</evidence>
<keyword evidence="4" id="KW-1134">Transmembrane beta strand</keyword>
<evidence type="ECO:0000256" key="7">
    <source>
        <dbReference type="ARBA" id="ARBA00023237"/>
    </source>
</evidence>
<dbReference type="SUPFAM" id="SSF56954">
    <property type="entry name" value="Outer membrane efflux proteins (OEP)"/>
    <property type="match status" value="1"/>
</dbReference>
<reference evidence="10 11" key="1">
    <citation type="submission" date="2019-03" db="EMBL/GenBank/DDBJ databases">
        <title>Genomic Encyclopedia of Type Strains, Phase IV (KMG-IV): sequencing the most valuable type-strain genomes for metagenomic binning, comparative biology and taxonomic classification.</title>
        <authorList>
            <person name="Goeker M."/>
        </authorList>
    </citation>
    <scope>NUCLEOTIDE SEQUENCE [LARGE SCALE GENOMIC DNA]</scope>
    <source>
        <strain evidence="10 11">DSM 24984</strain>
    </source>
</reference>
<protein>
    <submittedName>
        <fullName evidence="10">Outer membrane protein TolC</fullName>
    </submittedName>
</protein>
<keyword evidence="6" id="KW-0472">Membrane</keyword>
<feature type="chain" id="PRO_5020518343" evidence="9">
    <location>
        <begin position="19"/>
        <end position="417"/>
    </location>
</feature>
<name>A0A4R1K8X8_9BACT</name>
<organism evidence="10 11">
    <name type="scientific">Seleniivibrio woodruffii</name>
    <dbReference type="NCBI Taxonomy" id="1078050"/>
    <lineage>
        <taxon>Bacteria</taxon>
        <taxon>Pseudomonadati</taxon>
        <taxon>Deferribacterota</taxon>
        <taxon>Deferribacteres</taxon>
        <taxon>Deferribacterales</taxon>
        <taxon>Geovibrionaceae</taxon>
        <taxon>Seleniivibrio</taxon>
    </lineage>
</organism>
<feature type="coiled-coil region" evidence="8">
    <location>
        <begin position="127"/>
        <end position="161"/>
    </location>
</feature>
<keyword evidence="3" id="KW-0813">Transport</keyword>
<dbReference type="RefSeq" id="WP_132873690.1">
    <property type="nucleotide sequence ID" value="NZ_SMGG01000004.1"/>
</dbReference>
<evidence type="ECO:0000256" key="4">
    <source>
        <dbReference type="ARBA" id="ARBA00022452"/>
    </source>
</evidence>
<keyword evidence="7" id="KW-0998">Cell outer membrane</keyword>
<feature type="coiled-coil region" evidence="8">
    <location>
        <begin position="336"/>
        <end position="370"/>
    </location>
</feature>
<gene>
    <name evidence="10" type="ORF">C8D98_1705</name>
</gene>
<accession>A0A4R1K8X8</accession>
<dbReference type="OrthoDB" id="9780675at2"/>
<evidence type="ECO:0000256" key="3">
    <source>
        <dbReference type="ARBA" id="ARBA00022448"/>
    </source>
</evidence>
<dbReference type="PANTHER" id="PTHR30026:SF20">
    <property type="entry name" value="OUTER MEMBRANE PROTEIN TOLC"/>
    <property type="match status" value="1"/>
</dbReference>
<keyword evidence="9" id="KW-0732">Signal</keyword>
<dbReference type="EMBL" id="SMGG01000004">
    <property type="protein sequence ID" value="TCK60826.1"/>
    <property type="molecule type" value="Genomic_DNA"/>
</dbReference>
<dbReference type="GO" id="GO:0015288">
    <property type="term" value="F:porin activity"/>
    <property type="evidence" value="ECO:0007669"/>
    <property type="project" value="TreeGrafter"/>
</dbReference>
<keyword evidence="5" id="KW-0812">Transmembrane</keyword>
<dbReference type="InterPro" id="IPR003423">
    <property type="entry name" value="OMP_efflux"/>
</dbReference>
<evidence type="ECO:0000256" key="8">
    <source>
        <dbReference type="SAM" id="Coils"/>
    </source>
</evidence>
<dbReference type="Pfam" id="PF02321">
    <property type="entry name" value="OEP"/>
    <property type="match status" value="2"/>
</dbReference>
<comment type="subcellular location">
    <subcellularLocation>
        <location evidence="1">Cell outer membrane</location>
    </subcellularLocation>
</comment>
<comment type="similarity">
    <text evidence="2">Belongs to the outer membrane factor (OMF) (TC 1.B.17) family.</text>
</comment>
<dbReference type="Gene3D" id="1.20.1600.10">
    <property type="entry name" value="Outer membrane efflux proteins (OEP)"/>
    <property type="match status" value="1"/>
</dbReference>
<evidence type="ECO:0000256" key="9">
    <source>
        <dbReference type="SAM" id="SignalP"/>
    </source>
</evidence>
<evidence type="ECO:0000313" key="10">
    <source>
        <dbReference type="EMBL" id="TCK60826.1"/>
    </source>
</evidence>
<dbReference type="GO" id="GO:0009279">
    <property type="term" value="C:cell outer membrane"/>
    <property type="evidence" value="ECO:0007669"/>
    <property type="project" value="UniProtKB-SubCell"/>
</dbReference>
<feature type="signal peptide" evidence="9">
    <location>
        <begin position="1"/>
        <end position="18"/>
    </location>
</feature>
<evidence type="ECO:0000256" key="1">
    <source>
        <dbReference type="ARBA" id="ARBA00004442"/>
    </source>
</evidence>
<comment type="caution">
    <text evidence="10">The sequence shown here is derived from an EMBL/GenBank/DDBJ whole genome shotgun (WGS) entry which is preliminary data.</text>
</comment>
<dbReference type="Proteomes" id="UP000294614">
    <property type="component" value="Unassembled WGS sequence"/>
</dbReference>
<evidence type="ECO:0000256" key="5">
    <source>
        <dbReference type="ARBA" id="ARBA00022692"/>
    </source>
</evidence>
<dbReference type="PANTHER" id="PTHR30026">
    <property type="entry name" value="OUTER MEMBRANE PROTEIN TOLC"/>
    <property type="match status" value="1"/>
</dbReference>
<dbReference type="GO" id="GO:0015562">
    <property type="term" value="F:efflux transmembrane transporter activity"/>
    <property type="evidence" value="ECO:0007669"/>
    <property type="project" value="InterPro"/>
</dbReference>
<dbReference type="GO" id="GO:1990281">
    <property type="term" value="C:efflux pump complex"/>
    <property type="evidence" value="ECO:0007669"/>
    <property type="project" value="TreeGrafter"/>
</dbReference>
<proteinExistence type="inferred from homology"/>
<sequence length="417" mass="46042">MKKSFCFALLLCSFSANALTLDAAIEAAVQNNAELRATQFTSVSAKHSADAQKSGYYPRADAGYAYKNSSEKAFGNVEEQFSQIGLELTYNLFNGGADKYSYLSASKKYEAEQYAESALKNDTILSVKKAYIEILKAKENIAVAERAVALLENQLKDINLSFSVGFVARNEVLKVESELASARQGLLTANSGYKTAIFSLEQITGINIPVNEPFETTNLNKNAGDYSALKDEMFNNRSEIKYMQSLVEAADYSRKAVRAGYLPKVNVGAGFYSYGQNLSPEGRDYTYDNETVVSASVGINLFDGFYKNRTLSAKQAEKTAIGWQLTDMKSKMDLQLKTALENLALAKSSLETAEKEVASAAENYRITQNRFLQKVATNTEVLDARVMLTRAESNRNTAKYNIYKAVAEIERIAEKGD</sequence>
<keyword evidence="8" id="KW-0175">Coiled coil</keyword>
<dbReference type="AlphaFoldDB" id="A0A4R1K8X8"/>
<dbReference type="InterPro" id="IPR051906">
    <property type="entry name" value="TolC-like"/>
</dbReference>